<dbReference type="GO" id="GO:0006386">
    <property type="term" value="P:termination of RNA polymerase III transcription"/>
    <property type="evidence" value="ECO:0007669"/>
    <property type="project" value="TreeGrafter"/>
</dbReference>
<accession>A0A093VEZ4</accession>
<feature type="binding site" evidence="5">
    <location>
        <position position="138"/>
    </location>
    <ligand>
        <name>Zn(2+)</name>
        <dbReference type="ChEBI" id="CHEBI:29105"/>
        <label>2</label>
    </ligand>
</feature>
<evidence type="ECO:0000256" key="2">
    <source>
        <dbReference type="ARBA" id="ARBA00022771"/>
    </source>
</evidence>
<name>A0A093VEZ4_TALMA</name>
<evidence type="ECO:0000313" key="9">
    <source>
        <dbReference type="EMBL" id="KFX50755.1"/>
    </source>
</evidence>
<feature type="domain" description="TFIIS-type" evidence="8">
    <location>
        <begin position="101"/>
        <end position="143"/>
    </location>
</feature>
<keyword evidence="3 5" id="KW-0862">Zinc</keyword>
<gene>
    <name evidence="9" type="ORF">GQ26_0060630</name>
</gene>
<dbReference type="GO" id="GO:0008270">
    <property type="term" value="F:zinc ion binding"/>
    <property type="evidence" value="ECO:0007669"/>
    <property type="project" value="UniProtKB-KW"/>
</dbReference>
<protein>
    <recommendedName>
        <fullName evidence="4">DNA-directed RNA polymerase subunit</fullName>
    </recommendedName>
</protein>
<dbReference type="Pfam" id="PF01096">
    <property type="entry name" value="Zn_ribbon_TFIIS"/>
    <property type="match status" value="1"/>
</dbReference>
<dbReference type="Gene3D" id="2.20.25.10">
    <property type="match status" value="1"/>
</dbReference>
<keyword evidence="4 7" id="KW-0804">Transcription</keyword>
<dbReference type="InterPro" id="IPR012164">
    <property type="entry name" value="Rpa12/Rpb9/Rpc10/TFS"/>
</dbReference>
<proteinExistence type="inferred from homology"/>
<dbReference type="PANTHER" id="PTHR11239">
    <property type="entry name" value="DNA-DIRECTED RNA POLYMERASE"/>
    <property type="match status" value="1"/>
</dbReference>
<feature type="binding site" evidence="5">
    <location>
        <position position="6"/>
    </location>
    <ligand>
        <name>Zn(2+)</name>
        <dbReference type="ChEBI" id="CHEBI:29105"/>
        <label>1</label>
    </ligand>
</feature>
<feature type="binding site" evidence="5">
    <location>
        <position position="105"/>
    </location>
    <ligand>
        <name>Zn(2+)</name>
        <dbReference type="ChEBI" id="CHEBI:29105"/>
        <label>2</label>
    </ligand>
</feature>
<dbReference type="HOGENOM" id="CLU_093932_3_0_1"/>
<dbReference type="GO" id="GO:0005666">
    <property type="term" value="C:RNA polymerase III complex"/>
    <property type="evidence" value="ECO:0007669"/>
    <property type="project" value="TreeGrafter"/>
</dbReference>
<comment type="similarity">
    <text evidence="4 7">Belongs to the archaeal rpoM/eukaryotic RPA12/RPB9/RPC11 RNA polymerase family.</text>
</comment>
<evidence type="ECO:0000256" key="4">
    <source>
        <dbReference type="PIRNR" id="PIRNR005586"/>
    </source>
</evidence>
<feature type="binding site" evidence="5">
    <location>
        <position position="9"/>
    </location>
    <ligand>
        <name>Zn(2+)</name>
        <dbReference type="ChEBI" id="CHEBI:29105"/>
        <label>1</label>
    </ligand>
</feature>
<dbReference type="AlphaFoldDB" id="A0A093VEZ4"/>
<dbReference type="EMBL" id="JPOX01000006">
    <property type="protein sequence ID" value="KFX50755.1"/>
    <property type="molecule type" value="Genomic_DNA"/>
</dbReference>
<reference key="1">
    <citation type="journal article" date="2014" name="PLoS Genet.">
        <title>Signature Gene Expression Reveals Novel Clues to the Molecular Mechanisms of Dimorphic Transition in Penicillium marneffei.</title>
        <authorList>
            <person name="Yang E."/>
            <person name="Wang G."/>
            <person name="Cai J."/>
            <person name="Woo P.C."/>
            <person name="Lau S.K."/>
            <person name="Yuen K.-Y."/>
            <person name="Chow W.-N."/>
            <person name="Lin X."/>
        </authorList>
    </citation>
    <scope>NUCLEOTIDE SEQUENCE [LARGE SCALE GENOMIC DNA]</scope>
    <source>
        <strain>PM1</strain>
    </source>
</reference>
<reference evidence="9" key="2">
    <citation type="journal article" date="2014" name="PLoS Genet.">
        <title>Signature gene expression reveals novel clues to the molecular mechanisms of dimorphic transition in Penicillium marneffei.</title>
        <authorList>
            <person name="Yang E."/>
            <person name="Wang G."/>
            <person name="Cai J."/>
            <person name="Woo P.C."/>
            <person name="Lau S.K."/>
            <person name="Yuen K.-Y."/>
            <person name="Chow W.-N."/>
            <person name="Lin X."/>
        </authorList>
    </citation>
    <scope>NUCLEOTIDE SEQUENCE</scope>
    <source>
        <strain evidence="9">PM1</strain>
    </source>
</reference>
<organism evidence="9">
    <name type="scientific">Talaromyces marneffei PM1</name>
    <dbReference type="NCBI Taxonomy" id="1077442"/>
    <lineage>
        <taxon>Eukaryota</taxon>
        <taxon>Fungi</taxon>
        <taxon>Dikarya</taxon>
        <taxon>Ascomycota</taxon>
        <taxon>Pezizomycotina</taxon>
        <taxon>Eurotiomycetes</taxon>
        <taxon>Eurotiomycetidae</taxon>
        <taxon>Eurotiales</taxon>
        <taxon>Trichocomaceae</taxon>
        <taxon>Talaromyces</taxon>
        <taxon>Talaromyces sect. Talaromyces</taxon>
    </lineage>
</organism>
<dbReference type="PIRSF" id="PIRSF005586">
    <property type="entry name" value="RNApol_RpoM"/>
    <property type="match status" value="1"/>
</dbReference>
<comment type="subcellular location">
    <subcellularLocation>
        <location evidence="4">Nucleus</location>
    </subcellularLocation>
</comment>
<evidence type="ECO:0000256" key="5">
    <source>
        <dbReference type="PIRSR" id="PIRSR005586-1"/>
    </source>
</evidence>
<evidence type="ECO:0000256" key="6">
    <source>
        <dbReference type="PIRSR" id="PIRSR005586-2"/>
    </source>
</evidence>
<dbReference type="GO" id="GO:0003676">
    <property type="term" value="F:nucleic acid binding"/>
    <property type="evidence" value="ECO:0007669"/>
    <property type="project" value="InterPro"/>
</dbReference>
<keyword evidence="2 6" id="KW-0863">Zinc-finger</keyword>
<dbReference type="SUPFAM" id="SSF57783">
    <property type="entry name" value="Zinc beta-ribbon"/>
    <property type="match status" value="1"/>
</dbReference>
<dbReference type="SMART" id="SM00440">
    <property type="entry name" value="ZnF_C2C2"/>
    <property type="match status" value="1"/>
</dbReference>
<evidence type="ECO:0000259" key="8">
    <source>
        <dbReference type="PROSITE" id="PS51133"/>
    </source>
</evidence>
<feature type="zinc finger region" description="C4-type" evidence="6">
    <location>
        <begin position="6"/>
        <end position="36"/>
    </location>
</feature>
<evidence type="ECO:0000256" key="3">
    <source>
        <dbReference type="ARBA" id="ARBA00022833"/>
    </source>
</evidence>
<sequence length="144" mass="16880">MPLTFCPHCSNALTVSRADPSTAYPMGVNRFQCRTCPYQFVIDRLYVEEKVLKQKEVEVVFNDEEMFKNADKLPGMILSSSFFARYRRRLDMKWADDLLYSLVQCPSDTCNGEYAYFYQLQIRSADEPMTTFLRCTTCAKTWRD</sequence>
<feature type="binding site" evidence="5">
    <location>
        <position position="135"/>
    </location>
    <ligand>
        <name>Zn(2+)</name>
        <dbReference type="ChEBI" id="CHEBI:29105"/>
        <label>2</label>
    </ligand>
</feature>
<dbReference type="GO" id="GO:0003899">
    <property type="term" value="F:DNA-directed RNA polymerase activity"/>
    <property type="evidence" value="ECO:0007669"/>
    <property type="project" value="InterPro"/>
</dbReference>
<feature type="binding site" evidence="5">
    <location>
        <position position="33"/>
    </location>
    <ligand>
        <name>Zn(2+)</name>
        <dbReference type="ChEBI" id="CHEBI:29105"/>
        <label>1</label>
    </ligand>
</feature>
<evidence type="ECO:0000256" key="1">
    <source>
        <dbReference type="ARBA" id="ARBA00022723"/>
    </source>
</evidence>
<keyword evidence="1 5" id="KW-0479">Metal-binding</keyword>
<comment type="function">
    <text evidence="4">DNA-dependent RNA polymerase catalyzes the transcription of DNA into RNA using the four ribonucleoside triphosphates as substrates.</text>
</comment>
<dbReference type="PROSITE" id="PS51133">
    <property type="entry name" value="ZF_TFIIS_2"/>
    <property type="match status" value="1"/>
</dbReference>
<dbReference type="InterPro" id="IPR001529">
    <property type="entry name" value="Zn_ribbon_RPB9"/>
</dbReference>
<comment type="caution">
    <text evidence="9">The sequence shown here is derived from an EMBL/GenBank/DDBJ whole genome shotgun (WGS) entry which is preliminary data.</text>
</comment>
<evidence type="ECO:0000256" key="7">
    <source>
        <dbReference type="RuleBase" id="RU003474"/>
    </source>
</evidence>
<feature type="binding site" evidence="5">
    <location>
        <position position="110"/>
    </location>
    <ligand>
        <name>Zn(2+)</name>
        <dbReference type="ChEBI" id="CHEBI:29105"/>
        <label>2</label>
    </ligand>
</feature>
<dbReference type="GO" id="GO:0055029">
    <property type="term" value="C:nuclear DNA-directed RNA polymerase complex"/>
    <property type="evidence" value="ECO:0007669"/>
    <property type="project" value="UniProtKB-ARBA"/>
</dbReference>
<dbReference type="InterPro" id="IPR001222">
    <property type="entry name" value="Znf_TFIIS"/>
</dbReference>
<keyword evidence="4 7" id="KW-0240">DNA-directed RNA polymerase</keyword>
<dbReference type="PANTHER" id="PTHR11239:SF12">
    <property type="entry name" value="DNA-DIRECTED RNA POLYMERASE III SUBUNIT RPC10"/>
    <property type="match status" value="1"/>
</dbReference>
<keyword evidence="4" id="KW-0539">Nucleus</keyword>
<dbReference type="SMART" id="SM00661">
    <property type="entry name" value="RPOL9"/>
    <property type="match status" value="1"/>
</dbReference>
<feature type="binding site" evidence="5">
    <location>
        <position position="36"/>
    </location>
    <ligand>
        <name>Zn(2+)</name>
        <dbReference type="ChEBI" id="CHEBI:29105"/>
        <label>1</label>
    </ligand>
</feature>